<feature type="binding site" evidence="15">
    <location>
        <position position="207"/>
    </location>
    <ligand>
        <name>Zn(2+)</name>
        <dbReference type="ChEBI" id="CHEBI:29105"/>
        <label>1</label>
    </ligand>
</feature>
<evidence type="ECO:0000256" key="17">
    <source>
        <dbReference type="RuleBase" id="RU361213"/>
    </source>
</evidence>
<comment type="subunit">
    <text evidence="13">Interacts with H3K4me3 and to a lesser extent with H3K4me2. Component of the NuA4 histone acetyltransferase complex.</text>
</comment>
<dbReference type="OrthoDB" id="5411773at2759"/>
<dbReference type="InterPro" id="IPR011011">
    <property type="entry name" value="Znf_FYVE_PHD"/>
</dbReference>
<dbReference type="GO" id="GO:0000786">
    <property type="term" value="C:nucleosome"/>
    <property type="evidence" value="ECO:0007669"/>
    <property type="project" value="EnsemblFungi"/>
</dbReference>
<dbReference type="InParanoid" id="A5DP41"/>
<evidence type="ECO:0000256" key="10">
    <source>
        <dbReference type="ARBA" id="ARBA00023254"/>
    </source>
</evidence>
<evidence type="ECO:0000256" key="1">
    <source>
        <dbReference type="ARBA" id="ARBA00004123"/>
    </source>
</evidence>
<comment type="function">
    <text evidence="12">Component of the NuA4 histone acetyltransferase complex which is involved in transcriptional activation of selected genes principally by acetylation of nucleosomal histone H4 and H2A. The NuA4 complex is also involved in DNA repair. Involved in cell cycle progression and meiosis.</text>
</comment>
<evidence type="ECO:0000256" key="2">
    <source>
        <dbReference type="ARBA" id="ARBA00010210"/>
    </source>
</evidence>
<dbReference type="InterPro" id="IPR001965">
    <property type="entry name" value="Znf_PHD"/>
</dbReference>
<protein>
    <recommendedName>
        <fullName evidence="17">Chromatin modification-related protein</fullName>
    </recommendedName>
</protein>
<sequence>MDTTTVLDKYTQDLSNLPLEVRHLMEEIKTKDTQLMDARRRYQSKDSQIHKFIKANGTLVKHPKEQQLYQKIEEEMETIKKIQKEKILLANTALFLVSRHLFNFETDVTKLERDDLLPQVDPEDESELNALVSDSGVSTPRGTLSVTPAYDARDGREGLRKAQRRKMNIKNMRMRRGRSEEYDEMDDSRRSSVDGRHNEDADNNLYCFCQRVSFGEMIGCDNDDCKYEWFHWSCVGITSPPKDDEIWYCPDCSPRMEKRRKKRKL</sequence>
<evidence type="ECO:0000256" key="6">
    <source>
        <dbReference type="ARBA" id="ARBA00022833"/>
    </source>
</evidence>
<evidence type="ECO:0000256" key="9">
    <source>
        <dbReference type="ARBA" id="ARBA00023242"/>
    </source>
</evidence>
<feature type="binding site" evidence="15">
    <location>
        <position position="209"/>
    </location>
    <ligand>
        <name>Zn(2+)</name>
        <dbReference type="ChEBI" id="CHEBI:29105"/>
        <label>1</label>
    </ligand>
</feature>
<dbReference type="EMBL" id="CH408160">
    <property type="protein sequence ID" value="EDK40944.1"/>
    <property type="molecule type" value="Genomic_DNA"/>
</dbReference>
<keyword evidence="11" id="KW-0131">Cell cycle</keyword>
<comment type="domain">
    <text evidence="17">The PHD-type zinc finger mediates the binding to H3K4me3.</text>
</comment>
<dbReference type="OMA" id="GPNCKYE"/>
<feature type="binding site" evidence="15">
    <location>
        <position position="225"/>
    </location>
    <ligand>
        <name>Zn(2+)</name>
        <dbReference type="ChEBI" id="CHEBI:29105"/>
        <label>2</label>
    </ligand>
</feature>
<feature type="binding site" evidence="15">
    <location>
        <position position="231"/>
    </location>
    <ligand>
        <name>Zn(2+)</name>
        <dbReference type="ChEBI" id="CHEBI:29105"/>
        <label>1</label>
    </ligand>
</feature>
<evidence type="ECO:0000256" key="3">
    <source>
        <dbReference type="ARBA" id="ARBA00022723"/>
    </source>
</evidence>
<evidence type="ECO:0000256" key="5">
    <source>
        <dbReference type="ARBA" id="ARBA00022771"/>
    </source>
</evidence>
<dbReference type="GeneID" id="5124524"/>
<evidence type="ECO:0000256" key="16">
    <source>
        <dbReference type="PROSITE-ProRule" id="PRU00146"/>
    </source>
</evidence>
<evidence type="ECO:0000256" key="12">
    <source>
        <dbReference type="ARBA" id="ARBA00037044"/>
    </source>
</evidence>
<feature type="site" description="Histone H3K4me3 binding" evidence="14">
    <location>
        <position position="229"/>
    </location>
</feature>
<evidence type="ECO:0000313" key="20">
    <source>
        <dbReference type="EMBL" id="EDK40944.1"/>
    </source>
</evidence>
<feature type="domain" description="PHD-type" evidence="19">
    <location>
        <begin position="204"/>
        <end position="255"/>
    </location>
</feature>
<dbReference type="Proteomes" id="UP000001997">
    <property type="component" value="Unassembled WGS sequence"/>
</dbReference>
<dbReference type="GO" id="GO:0005829">
    <property type="term" value="C:cytosol"/>
    <property type="evidence" value="ECO:0007669"/>
    <property type="project" value="EnsemblFungi"/>
</dbReference>
<comment type="similarity">
    <text evidence="2 17">Belongs to the ING family.</text>
</comment>
<evidence type="ECO:0000256" key="7">
    <source>
        <dbReference type="ARBA" id="ARBA00022853"/>
    </source>
</evidence>
<feature type="binding site" evidence="15">
    <location>
        <position position="252"/>
    </location>
    <ligand>
        <name>Zn(2+)</name>
        <dbReference type="ChEBI" id="CHEBI:29105"/>
        <label>2</label>
    </ligand>
</feature>
<accession>A5DP41</accession>
<dbReference type="CDD" id="cd15505">
    <property type="entry name" value="PHD_ING"/>
    <property type="match status" value="1"/>
</dbReference>
<keyword evidence="3 15" id="KW-0479">Metal-binding</keyword>
<dbReference type="Gene3D" id="6.10.140.1740">
    <property type="match status" value="1"/>
</dbReference>
<feature type="region of interest" description="Disordered" evidence="18">
    <location>
        <begin position="175"/>
        <end position="196"/>
    </location>
</feature>
<dbReference type="InterPro" id="IPR013083">
    <property type="entry name" value="Znf_RING/FYVE/PHD"/>
</dbReference>
<dbReference type="AlphaFoldDB" id="A5DP41"/>
<evidence type="ECO:0000256" key="18">
    <source>
        <dbReference type="SAM" id="MobiDB-lite"/>
    </source>
</evidence>
<keyword evidence="21" id="KW-1185">Reference proteome</keyword>
<dbReference type="VEuPathDB" id="FungiDB:PGUG_05042"/>
<feature type="site" description="Histone H3K4me3 binding" evidence="14">
    <location>
        <position position="221"/>
    </location>
</feature>
<comment type="function">
    <text evidence="17">Component of an histone acetyltransferase complex.</text>
</comment>
<dbReference type="STRING" id="294746.A5DP41"/>
<evidence type="ECO:0000259" key="19">
    <source>
        <dbReference type="PROSITE" id="PS50016"/>
    </source>
</evidence>
<keyword evidence="7 17" id="KW-0156">Chromatin regulator</keyword>
<gene>
    <name evidence="20" type="ORF">PGUG_05042</name>
</gene>
<feature type="binding site" evidence="15">
    <location>
        <position position="249"/>
    </location>
    <ligand>
        <name>Zn(2+)</name>
        <dbReference type="ChEBI" id="CHEBI:29105"/>
        <label>2</label>
    </ligand>
</feature>
<keyword evidence="6 15" id="KW-0862">Zinc</keyword>
<dbReference type="SUPFAM" id="SSF57903">
    <property type="entry name" value="FYVE/PHD zinc finger"/>
    <property type="match status" value="1"/>
</dbReference>
<dbReference type="GO" id="GO:0006281">
    <property type="term" value="P:DNA repair"/>
    <property type="evidence" value="ECO:0007669"/>
    <property type="project" value="UniProtKB-KW"/>
</dbReference>
<dbReference type="GO" id="GO:0004402">
    <property type="term" value="F:histone acetyltransferase activity"/>
    <property type="evidence" value="ECO:0007669"/>
    <property type="project" value="EnsemblFungi"/>
</dbReference>
<dbReference type="SMART" id="SM00249">
    <property type="entry name" value="PHD"/>
    <property type="match status" value="1"/>
</dbReference>
<comment type="subcellular location">
    <subcellularLocation>
        <location evidence="1 17">Nucleus</location>
    </subcellularLocation>
</comment>
<dbReference type="GO" id="GO:0051321">
    <property type="term" value="P:meiotic cell cycle"/>
    <property type="evidence" value="ECO:0007669"/>
    <property type="project" value="UniProtKB-KW"/>
</dbReference>
<keyword evidence="4" id="KW-0227">DNA damage</keyword>
<evidence type="ECO:0000256" key="8">
    <source>
        <dbReference type="ARBA" id="ARBA00023204"/>
    </source>
</evidence>
<dbReference type="GO" id="GO:0140002">
    <property type="term" value="F:histone H3K4me3 reader activity"/>
    <property type="evidence" value="ECO:0007669"/>
    <property type="project" value="EnsemblFungi"/>
</dbReference>
<dbReference type="InterPro" id="IPR019787">
    <property type="entry name" value="Znf_PHD-finger"/>
</dbReference>
<keyword evidence="10" id="KW-0469">Meiosis</keyword>
<dbReference type="Pfam" id="PF12998">
    <property type="entry name" value="ING"/>
    <property type="match status" value="1"/>
</dbReference>
<evidence type="ECO:0000313" key="21">
    <source>
        <dbReference type="Proteomes" id="UP000001997"/>
    </source>
</evidence>
<dbReference type="InterPro" id="IPR019786">
    <property type="entry name" value="Zinc_finger_PHD-type_CS"/>
</dbReference>
<dbReference type="CDD" id="cd16858">
    <property type="entry name" value="ING_ING3_Yng2p"/>
    <property type="match status" value="1"/>
</dbReference>
<reference evidence="20 21" key="1">
    <citation type="journal article" date="2009" name="Nature">
        <title>Evolution of pathogenicity and sexual reproduction in eight Candida genomes.</title>
        <authorList>
            <person name="Butler G."/>
            <person name="Rasmussen M.D."/>
            <person name="Lin M.F."/>
            <person name="Santos M.A."/>
            <person name="Sakthikumar S."/>
            <person name="Munro C.A."/>
            <person name="Rheinbay E."/>
            <person name="Grabherr M."/>
            <person name="Forche A."/>
            <person name="Reedy J.L."/>
            <person name="Agrafioti I."/>
            <person name="Arnaud M.B."/>
            <person name="Bates S."/>
            <person name="Brown A.J."/>
            <person name="Brunke S."/>
            <person name="Costanzo M.C."/>
            <person name="Fitzpatrick D.A."/>
            <person name="de Groot P.W."/>
            <person name="Harris D."/>
            <person name="Hoyer L.L."/>
            <person name="Hube B."/>
            <person name="Klis F.M."/>
            <person name="Kodira C."/>
            <person name="Lennard N."/>
            <person name="Logue M.E."/>
            <person name="Martin R."/>
            <person name="Neiman A.M."/>
            <person name="Nikolaou E."/>
            <person name="Quail M.A."/>
            <person name="Quinn J."/>
            <person name="Santos M.C."/>
            <person name="Schmitzberger F.F."/>
            <person name="Sherlock G."/>
            <person name="Shah P."/>
            <person name="Silverstein K.A."/>
            <person name="Skrzypek M.S."/>
            <person name="Soll D."/>
            <person name="Staggs R."/>
            <person name="Stansfield I."/>
            <person name="Stumpf M.P."/>
            <person name="Sudbery P.E."/>
            <person name="Srikantha T."/>
            <person name="Zeng Q."/>
            <person name="Berman J."/>
            <person name="Berriman M."/>
            <person name="Heitman J."/>
            <person name="Gow N.A."/>
            <person name="Lorenz M.C."/>
            <person name="Birren B.W."/>
            <person name="Kellis M."/>
            <person name="Cuomo C.A."/>
        </authorList>
    </citation>
    <scope>NUCLEOTIDE SEQUENCE [LARGE SCALE GENOMIC DNA]</scope>
    <source>
        <strain evidence="21">ATCC 6260 / CBS 566 / DSM 6381 / JCM 1539 / NBRC 10279 / NRRL Y-324</strain>
    </source>
</reference>
<evidence type="ECO:0000256" key="15">
    <source>
        <dbReference type="PIRSR" id="PIRSR628651-51"/>
    </source>
</evidence>
<keyword evidence="9 17" id="KW-0539">Nucleus</keyword>
<dbReference type="PROSITE" id="PS01359">
    <property type="entry name" value="ZF_PHD_1"/>
    <property type="match status" value="1"/>
</dbReference>
<keyword evidence="5 16" id="KW-0863">Zinc-finger</keyword>
<dbReference type="GO" id="GO:0035267">
    <property type="term" value="C:NuA4 histone acetyltransferase complex"/>
    <property type="evidence" value="ECO:0007669"/>
    <property type="project" value="EnsemblFungi"/>
</dbReference>
<dbReference type="KEGG" id="pgu:PGUG_05042"/>
<proteinExistence type="inferred from homology"/>
<evidence type="ECO:0000256" key="13">
    <source>
        <dbReference type="ARBA" id="ARBA00063794"/>
    </source>
</evidence>
<evidence type="ECO:0000256" key="11">
    <source>
        <dbReference type="ARBA" id="ARBA00023306"/>
    </source>
</evidence>
<dbReference type="InterPro" id="IPR024610">
    <property type="entry name" value="ING_N_histone-binding"/>
</dbReference>
<name>A5DP41_PICGU</name>
<dbReference type="GO" id="GO:0005634">
    <property type="term" value="C:nucleus"/>
    <property type="evidence" value="ECO:0007669"/>
    <property type="project" value="UniProtKB-SubCell"/>
</dbReference>
<evidence type="ECO:0000256" key="14">
    <source>
        <dbReference type="PIRSR" id="PIRSR628651-50"/>
    </source>
</evidence>
<dbReference type="RefSeq" id="XP_001483087.1">
    <property type="nucleotide sequence ID" value="XM_001483037.1"/>
</dbReference>
<evidence type="ECO:0000256" key="4">
    <source>
        <dbReference type="ARBA" id="ARBA00022763"/>
    </source>
</evidence>
<dbReference type="PROSITE" id="PS50016">
    <property type="entry name" value="ZF_PHD_2"/>
    <property type="match status" value="1"/>
</dbReference>
<keyword evidence="8" id="KW-0234">DNA repair</keyword>
<dbReference type="HOGENOM" id="CLU_031900_2_0_1"/>
<dbReference type="FunFam" id="3.30.40.10:FF:000436">
    <property type="entry name" value="Chromatin modification-related protein"/>
    <property type="match status" value="1"/>
</dbReference>
<dbReference type="GO" id="GO:0006355">
    <property type="term" value="P:regulation of DNA-templated transcription"/>
    <property type="evidence" value="ECO:0007669"/>
    <property type="project" value="TreeGrafter"/>
</dbReference>
<dbReference type="PANTHER" id="PTHR10333">
    <property type="entry name" value="INHIBITOR OF GROWTH PROTEIN"/>
    <property type="match status" value="1"/>
</dbReference>
<organism evidence="20 21">
    <name type="scientific">Meyerozyma guilliermondii (strain ATCC 6260 / CBS 566 / DSM 6381 / JCM 1539 / NBRC 10279 / NRRL Y-324)</name>
    <name type="common">Yeast</name>
    <name type="synonym">Candida guilliermondii</name>
    <dbReference type="NCBI Taxonomy" id="294746"/>
    <lineage>
        <taxon>Eukaryota</taxon>
        <taxon>Fungi</taxon>
        <taxon>Dikarya</taxon>
        <taxon>Ascomycota</taxon>
        <taxon>Saccharomycotina</taxon>
        <taxon>Pichiomycetes</taxon>
        <taxon>Debaryomycetaceae</taxon>
        <taxon>Meyerozyma</taxon>
    </lineage>
</organism>
<feature type="compositionally biased region" description="Basic and acidic residues" evidence="18">
    <location>
        <begin position="187"/>
        <end position="196"/>
    </location>
</feature>
<dbReference type="GO" id="GO:0008270">
    <property type="term" value="F:zinc ion binding"/>
    <property type="evidence" value="ECO:0007669"/>
    <property type="project" value="UniProtKB-KW"/>
</dbReference>
<dbReference type="eggNOG" id="KOG1973">
    <property type="taxonomic scope" value="Eukaryota"/>
</dbReference>
<dbReference type="PANTHER" id="PTHR10333:SF100">
    <property type="entry name" value="CHROMATIN MODIFICATION-RELATED PROTEIN YNG2"/>
    <property type="match status" value="1"/>
</dbReference>
<dbReference type="SMART" id="SM01408">
    <property type="entry name" value="ING"/>
    <property type="match status" value="1"/>
</dbReference>
<dbReference type="Gene3D" id="3.30.40.10">
    <property type="entry name" value="Zinc/RING finger domain, C3HC4 (zinc finger)"/>
    <property type="match status" value="1"/>
</dbReference>
<feature type="site" description="Histone H3K4me3 binding" evidence="14">
    <location>
        <position position="217"/>
    </location>
</feature>
<dbReference type="InterPro" id="IPR028651">
    <property type="entry name" value="ING_fam"/>
</dbReference>
<feature type="binding site" evidence="15">
    <location>
        <position position="234"/>
    </location>
    <ligand>
        <name>Zn(2+)</name>
        <dbReference type="ChEBI" id="CHEBI:29105"/>
        <label>1</label>
    </ligand>
</feature>
<dbReference type="GO" id="GO:0032777">
    <property type="term" value="C:piccolo histone acetyltransferase complex"/>
    <property type="evidence" value="ECO:0007669"/>
    <property type="project" value="EnsemblFungi"/>
</dbReference>
<comment type="subunit">
    <text evidence="17">Component of an histone acetyltransferase complex. Interacts with H3K4me3 and to a lesser extent with H3K4me2.</text>
</comment>
<feature type="binding site" evidence="15">
    <location>
        <position position="220"/>
    </location>
    <ligand>
        <name>Zn(2+)</name>
        <dbReference type="ChEBI" id="CHEBI:29105"/>
        <label>2</label>
    </ligand>
</feature>
<dbReference type="FunCoup" id="A5DP41">
    <property type="interactions" value="298"/>
</dbReference>
<feature type="site" description="Histone H3K4me3 binding" evidence="14">
    <location>
        <position position="206"/>
    </location>
</feature>